<protein>
    <submittedName>
        <fullName evidence="1">Uncharacterized protein</fullName>
    </submittedName>
</protein>
<organism evidence="1 2">
    <name type="scientific">Arctium lappa</name>
    <name type="common">Greater burdock</name>
    <name type="synonym">Lappa major</name>
    <dbReference type="NCBI Taxonomy" id="4217"/>
    <lineage>
        <taxon>Eukaryota</taxon>
        <taxon>Viridiplantae</taxon>
        <taxon>Streptophyta</taxon>
        <taxon>Embryophyta</taxon>
        <taxon>Tracheophyta</taxon>
        <taxon>Spermatophyta</taxon>
        <taxon>Magnoliopsida</taxon>
        <taxon>eudicotyledons</taxon>
        <taxon>Gunneridae</taxon>
        <taxon>Pentapetalae</taxon>
        <taxon>asterids</taxon>
        <taxon>campanulids</taxon>
        <taxon>Asterales</taxon>
        <taxon>Asteraceae</taxon>
        <taxon>Carduoideae</taxon>
        <taxon>Cardueae</taxon>
        <taxon>Arctiinae</taxon>
        <taxon>Arctium</taxon>
    </lineage>
</organism>
<keyword evidence="2" id="KW-1185">Reference proteome</keyword>
<reference evidence="2" key="1">
    <citation type="journal article" date="2022" name="Mol. Ecol. Resour.">
        <title>The genomes of chicory, endive, great burdock and yacon provide insights into Asteraceae palaeo-polyploidization history and plant inulin production.</title>
        <authorList>
            <person name="Fan W."/>
            <person name="Wang S."/>
            <person name="Wang H."/>
            <person name="Wang A."/>
            <person name="Jiang F."/>
            <person name="Liu H."/>
            <person name="Zhao H."/>
            <person name="Xu D."/>
            <person name="Zhang Y."/>
        </authorList>
    </citation>
    <scope>NUCLEOTIDE SEQUENCE [LARGE SCALE GENOMIC DNA]</scope>
    <source>
        <strain evidence="2">cv. Niubang</strain>
    </source>
</reference>
<gene>
    <name evidence="1" type="ORF">L6452_34184</name>
</gene>
<name>A0ACB8YJ34_ARCLA</name>
<accession>A0ACB8YJ34</accession>
<evidence type="ECO:0000313" key="1">
    <source>
        <dbReference type="EMBL" id="KAI3684954.1"/>
    </source>
</evidence>
<evidence type="ECO:0000313" key="2">
    <source>
        <dbReference type="Proteomes" id="UP001055879"/>
    </source>
</evidence>
<reference evidence="1 2" key="2">
    <citation type="journal article" date="2022" name="Mol. Ecol. Resour.">
        <title>The genomes of chicory, endive, great burdock and yacon provide insights into Asteraceae paleo-polyploidization history and plant inulin production.</title>
        <authorList>
            <person name="Fan W."/>
            <person name="Wang S."/>
            <person name="Wang H."/>
            <person name="Wang A."/>
            <person name="Jiang F."/>
            <person name="Liu H."/>
            <person name="Zhao H."/>
            <person name="Xu D."/>
            <person name="Zhang Y."/>
        </authorList>
    </citation>
    <scope>NUCLEOTIDE SEQUENCE [LARGE SCALE GENOMIC DNA]</scope>
    <source>
        <strain evidence="2">cv. Niubang</strain>
    </source>
</reference>
<dbReference type="Proteomes" id="UP001055879">
    <property type="component" value="Linkage Group LG12"/>
</dbReference>
<proteinExistence type="predicted"/>
<dbReference type="EMBL" id="CM042058">
    <property type="protein sequence ID" value="KAI3684954.1"/>
    <property type="molecule type" value="Genomic_DNA"/>
</dbReference>
<comment type="caution">
    <text evidence="1">The sequence shown here is derived from an EMBL/GenBank/DDBJ whole genome shotgun (WGS) entry which is preliminary data.</text>
</comment>
<sequence>MANRVVEKDKSEEFESDGRTKGLPLEPNYTDENGPTMELRQEAGQESQEENSKSSPDVECSIFGVLASLSVVCTLQIQLLHIGGVLFTGTEKTWAFNAAFSALVRVGSDELVRGPAQTVFFSNGIPRGCVFVKAYVCGKAGEDRGCVIALASVWHWLDDLSSRVKLLSLAPRLLPSLSLAFGGFGQTTVNYASYAAG</sequence>